<name>A0A8H7UCH6_MORIS</name>
<gene>
    <name evidence="2" type="ORF">INT43_003137</name>
</gene>
<keyword evidence="3" id="KW-1185">Reference proteome</keyword>
<dbReference type="AlphaFoldDB" id="A0A8H7UCH6"/>
<organism evidence="2 3">
    <name type="scientific">Mortierella isabellina</name>
    <name type="common">Filamentous fungus</name>
    <name type="synonym">Umbelopsis isabellina</name>
    <dbReference type="NCBI Taxonomy" id="91625"/>
    <lineage>
        <taxon>Eukaryota</taxon>
        <taxon>Fungi</taxon>
        <taxon>Fungi incertae sedis</taxon>
        <taxon>Mucoromycota</taxon>
        <taxon>Mucoromycotina</taxon>
        <taxon>Umbelopsidomycetes</taxon>
        <taxon>Umbelopsidales</taxon>
        <taxon>Umbelopsidaceae</taxon>
        <taxon>Umbelopsis</taxon>
    </lineage>
</organism>
<evidence type="ECO:0000313" key="3">
    <source>
        <dbReference type="Proteomes" id="UP000654370"/>
    </source>
</evidence>
<sequence>MASRRLAKVMSWIREEPGELRRNNSVRYVPPNKPLRRHDSTTTCSSQSVTKASSAVTVKASDFLPSNKHEKLLVMNKQSRMSLYIEDRNGIPMYFGGSSDIGSLSSIPSTTNEKLSNDVQSESLHSLDNSKRTNLGEKVIAPATDVEEENKVLRQQLADQKKLMAQVQRQNEELNELMRDKELEVQKLDALVHSLRRLVPDNKYENTEHIIEHIKFDEVGDQYNTSSQQLQILVDELASEQWKNIKLAEKHDALEAEHQNLVLQHIKNEDIIKEQQSEIASYQDTVYKCEIEKDRMQTRLNNYVWKAQLATKFM</sequence>
<dbReference type="EMBL" id="JAEPQZ010000008">
    <property type="protein sequence ID" value="KAG2177890.1"/>
    <property type="molecule type" value="Genomic_DNA"/>
</dbReference>
<dbReference type="OrthoDB" id="2363594at2759"/>
<protein>
    <submittedName>
        <fullName evidence="2">Uncharacterized protein</fullName>
    </submittedName>
</protein>
<feature type="coiled-coil region" evidence="1">
    <location>
        <begin position="143"/>
        <end position="191"/>
    </location>
</feature>
<comment type="caution">
    <text evidence="2">The sequence shown here is derived from an EMBL/GenBank/DDBJ whole genome shotgun (WGS) entry which is preliminary data.</text>
</comment>
<evidence type="ECO:0000313" key="2">
    <source>
        <dbReference type="EMBL" id="KAG2177890.1"/>
    </source>
</evidence>
<proteinExistence type="predicted"/>
<evidence type="ECO:0000256" key="1">
    <source>
        <dbReference type="SAM" id="Coils"/>
    </source>
</evidence>
<reference evidence="2" key="1">
    <citation type="submission" date="2020-12" db="EMBL/GenBank/DDBJ databases">
        <title>Metabolic potential, ecology and presence of endohyphal bacteria is reflected in genomic diversity of Mucoromycotina.</title>
        <authorList>
            <person name="Muszewska A."/>
            <person name="Okrasinska A."/>
            <person name="Steczkiewicz K."/>
            <person name="Drgas O."/>
            <person name="Orlowska M."/>
            <person name="Perlinska-Lenart U."/>
            <person name="Aleksandrzak-Piekarczyk T."/>
            <person name="Szatraj K."/>
            <person name="Zielenkiewicz U."/>
            <person name="Pilsyk S."/>
            <person name="Malc E."/>
            <person name="Mieczkowski P."/>
            <person name="Kruszewska J.S."/>
            <person name="Biernat P."/>
            <person name="Pawlowska J."/>
        </authorList>
    </citation>
    <scope>NUCLEOTIDE SEQUENCE</scope>
    <source>
        <strain evidence="2">WA0000067209</strain>
    </source>
</reference>
<keyword evidence="1" id="KW-0175">Coiled coil</keyword>
<accession>A0A8H7UCH6</accession>
<dbReference type="Proteomes" id="UP000654370">
    <property type="component" value="Unassembled WGS sequence"/>
</dbReference>